<keyword evidence="4" id="KW-1185">Reference proteome</keyword>
<evidence type="ECO:0000256" key="1">
    <source>
        <dbReference type="PROSITE-ProRule" id="PRU00169"/>
    </source>
</evidence>
<dbReference type="PANTHER" id="PTHR44520">
    <property type="entry name" value="RESPONSE REGULATOR RCP1-RELATED"/>
    <property type="match status" value="1"/>
</dbReference>
<sequence>MMQPNKILLVDDDSDDREMLISTLAFVNPQVEIDCVRNGLEALDYLDEMRSSAQKLPCLIVLDINMPLLDGKATFERIQHDEVLRSVPVVVLTSSANPVDKEHFQRQGAVFFTKPDDYSFLKKISVYLLSVCCRPFQPVA</sequence>
<gene>
    <name evidence="3" type="ORF">EPD60_10605</name>
</gene>
<dbReference type="AlphaFoldDB" id="A0A4V2NVQ8"/>
<dbReference type="EMBL" id="SJZI01000042">
    <property type="protein sequence ID" value="TCJ14432.1"/>
    <property type="molecule type" value="Genomic_DNA"/>
</dbReference>
<reference evidence="3 4" key="1">
    <citation type="submission" date="2019-03" db="EMBL/GenBank/DDBJ databases">
        <authorList>
            <person name="Kim M.K.M."/>
        </authorList>
    </citation>
    <scope>NUCLEOTIDE SEQUENCE [LARGE SCALE GENOMIC DNA]</scope>
    <source>
        <strain evidence="3 4">17J68-12</strain>
    </source>
</reference>
<dbReference type="GO" id="GO:0000160">
    <property type="term" value="P:phosphorelay signal transduction system"/>
    <property type="evidence" value="ECO:0007669"/>
    <property type="project" value="InterPro"/>
</dbReference>
<dbReference type="Pfam" id="PF00072">
    <property type="entry name" value="Response_reg"/>
    <property type="match status" value="1"/>
</dbReference>
<dbReference type="SUPFAM" id="SSF52172">
    <property type="entry name" value="CheY-like"/>
    <property type="match status" value="1"/>
</dbReference>
<protein>
    <submittedName>
        <fullName evidence="3">Response regulator</fullName>
    </submittedName>
</protein>
<dbReference type="Gene3D" id="3.40.50.2300">
    <property type="match status" value="1"/>
</dbReference>
<dbReference type="InterPro" id="IPR011006">
    <property type="entry name" value="CheY-like_superfamily"/>
</dbReference>
<evidence type="ECO:0000313" key="4">
    <source>
        <dbReference type="Proteomes" id="UP000295334"/>
    </source>
</evidence>
<dbReference type="Proteomes" id="UP000295334">
    <property type="component" value="Unassembled WGS sequence"/>
</dbReference>
<dbReference type="SMART" id="SM00448">
    <property type="entry name" value="REC"/>
    <property type="match status" value="1"/>
</dbReference>
<feature type="modified residue" description="4-aspartylphosphate" evidence="1">
    <location>
        <position position="63"/>
    </location>
</feature>
<proteinExistence type="predicted"/>
<dbReference type="OrthoDB" id="1121174at2"/>
<dbReference type="RefSeq" id="WP_131449423.1">
    <property type="nucleotide sequence ID" value="NZ_SJZI01000042.1"/>
</dbReference>
<evidence type="ECO:0000313" key="3">
    <source>
        <dbReference type="EMBL" id="TCJ14432.1"/>
    </source>
</evidence>
<dbReference type="PROSITE" id="PS50110">
    <property type="entry name" value="RESPONSE_REGULATORY"/>
    <property type="match status" value="1"/>
</dbReference>
<name>A0A4V2NVQ8_9BACT</name>
<accession>A0A4V2NVQ8</accession>
<dbReference type="InterPro" id="IPR052893">
    <property type="entry name" value="TCS_response_regulator"/>
</dbReference>
<evidence type="ECO:0000259" key="2">
    <source>
        <dbReference type="PROSITE" id="PS50110"/>
    </source>
</evidence>
<feature type="domain" description="Response regulatory" evidence="2">
    <location>
        <begin position="6"/>
        <end position="129"/>
    </location>
</feature>
<comment type="caution">
    <text evidence="3">The sequence shown here is derived from an EMBL/GenBank/DDBJ whole genome shotgun (WGS) entry which is preliminary data.</text>
</comment>
<organism evidence="3 4">
    <name type="scientific">Flaviaesturariibacter flavus</name>
    <dbReference type="NCBI Taxonomy" id="2502780"/>
    <lineage>
        <taxon>Bacteria</taxon>
        <taxon>Pseudomonadati</taxon>
        <taxon>Bacteroidota</taxon>
        <taxon>Chitinophagia</taxon>
        <taxon>Chitinophagales</taxon>
        <taxon>Chitinophagaceae</taxon>
        <taxon>Flaviaestuariibacter</taxon>
    </lineage>
</organism>
<dbReference type="PANTHER" id="PTHR44520:SF1">
    <property type="entry name" value="TWO-COMPONENT SYSTEM REGULATORY PROTEIN"/>
    <property type="match status" value="1"/>
</dbReference>
<dbReference type="InterPro" id="IPR001789">
    <property type="entry name" value="Sig_transdc_resp-reg_receiver"/>
</dbReference>
<keyword evidence="1" id="KW-0597">Phosphoprotein</keyword>